<protein>
    <recommendedName>
        <fullName evidence="4">Prepilin-type N-terminal cleavage/methylation domain-containing protein</fullName>
    </recommendedName>
</protein>
<evidence type="ECO:0000313" key="3">
    <source>
        <dbReference type="Proteomes" id="UP000286268"/>
    </source>
</evidence>
<name>A0A3R5U452_9CLOT</name>
<keyword evidence="1" id="KW-0812">Transmembrane</keyword>
<keyword evidence="3" id="KW-1185">Reference proteome</keyword>
<sequence>MFDLHIKKKAFTVIELLITLALIAIVSSIIYSFYLSSSKTMDETNTRSALQQDGQIVQNSLLTYGNQASSIAMINNIAPTSSGNSIQVNSLKLVLYANANQTVEYDYDNTSKRLSEITSNLNGTGSTTKTLSSNVQSIQISPIGQYYNNADGIAVSITLSNKGISYSTSCKLIFRNKGVTNP</sequence>
<evidence type="ECO:0000256" key="1">
    <source>
        <dbReference type="SAM" id="Phobius"/>
    </source>
</evidence>
<feature type="transmembrane region" description="Helical" evidence="1">
    <location>
        <begin position="12"/>
        <end position="34"/>
    </location>
</feature>
<accession>A0A3R5U452</accession>
<dbReference type="InterPro" id="IPR012902">
    <property type="entry name" value="N_methyl_site"/>
</dbReference>
<reference evidence="2 3" key="1">
    <citation type="submission" date="2018-01" db="EMBL/GenBank/DDBJ databases">
        <title>Genome Sequencing and Assembly of Anaerobacter polyendosporus strain CT4.</title>
        <authorList>
            <person name="Tachaapaikoon C."/>
            <person name="Sutheeworapong S."/>
            <person name="Jenjaroenpun P."/>
            <person name="Wongsurawat T."/>
            <person name="Nookeaw I."/>
            <person name="Cheawchanlertfa P."/>
            <person name="Kosugi A."/>
            <person name="Cheevadhanarak S."/>
            <person name="Ratanakhanokchai K."/>
        </authorList>
    </citation>
    <scope>NUCLEOTIDE SEQUENCE [LARGE SCALE GENOMIC DNA]</scope>
    <source>
        <strain evidence="2 3">CT4</strain>
    </source>
</reference>
<dbReference type="Pfam" id="PF07963">
    <property type="entry name" value="N_methyl"/>
    <property type="match status" value="1"/>
</dbReference>
<dbReference type="NCBIfam" id="TIGR02532">
    <property type="entry name" value="IV_pilin_GFxxxE"/>
    <property type="match status" value="1"/>
</dbReference>
<evidence type="ECO:0000313" key="2">
    <source>
        <dbReference type="EMBL" id="QAA31168.1"/>
    </source>
</evidence>
<evidence type="ECO:0008006" key="4">
    <source>
        <dbReference type="Google" id="ProtNLM"/>
    </source>
</evidence>
<dbReference type="OrthoDB" id="1753583at2"/>
<dbReference type="AlphaFoldDB" id="A0A3R5U452"/>
<gene>
    <name evidence="2" type="ORF">C1I91_05525</name>
</gene>
<dbReference type="InterPro" id="IPR045584">
    <property type="entry name" value="Pilin-like"/>
</dbReference>
<dbReference type="KEGG" id="cmah:C1I91_05525"/>
<keyword evidence="1" id="KW-0472">Membrane</keyword>
<dbReference type="Proteomes" id="UP000286268">
    <property type="component" value="Chromosome"/>
</dbReference>
<organism evidence="2 3">
    <name type="scientific">Clostridium manihotivorum</name>
    <dbReference type="NCBI Taxonomy" id="2320868"/>
    <lineage>
        <taxon>Bacteria</taxon>
        <taxon>Bacillati</taxon>
        <taxon>Bacillota</taxon>
        <taxon>Clostridia</taxon>
        <taxon>Eubacteriales</taxon>
        <taxon>Clostridiaceae</taxon>
        <taxon>Clostridium</taxon>
    </lineage>
</organism>
<dbReference type="EMBL" id="CP025746">
    <property type="protein sequence ID" value="QAA31168.1"/>
    <property type="molecule type" value="Genomic_DNA"/>
</dbReference>
<dbReference type="SUPFAM" id="SSF54523">
    <property type="entry name" value="Pili subunits"/>
    <property type="match status" value="1"/>
</dbReference>
<proteinExistence type="predicted"/>
<keyword evidence="1" id="KW-1133">Transmembrane helix</keyword>